<evidence type="ECO:0000256" key="1">
    <source>
        <dbReference type="ARBA" id="ARBA00006484"/>
    </source>
</evidence>
<keyword evidence="4" id="KW-1185">Reference proteome</keyword>
<dbReference type="Proteomes" id="UP000035085">
    <property type="component" value="Chromosome"/>
</dbReference>
<dbReference type="SUPFAM" id="SSF51735">
    <property type="entry name" value="NAD(P)-binding Rossmann-fold domains"/>
    <property type="match status" value="1"/>
</dbReference>
<gene>
    <name evidence="3" type="ORF">UC34_10455</name>
</gene>
<protein>
    <submittedName>
        <fullName evidence="3">Short chain dehydrogenase</fullName>
    </submittedName>
</protein>
<dbReference type="Gene3D" id="3.40.50.720">
    <property type="entry name" value="NAD(P)-binding Rossmann-like Domain"/>
    <property type="match status" value="1"/>
</dbReference>
<proteinExistence type="inferred from homology"/>
<dbReference type="PANTHER" id="PTHR43477">
    <property type="entry name" value="DIHYDROANTICAPSIN 7-DEHYDROGENASE"/>
    <property type="match status" value="1"/>
</dbReference>
<dbReference type="RefSeq" id="WP_044455480.1">
    <property type="nucleotide sequence ID" value="NZ_CP010897.2"/>
</dbReference>
<name>A0ABN4FWE7_9BURK</name>
<dbReference type="InterPro" id="IPR002347">
    <property type="entry name" value="SDR_fam"/>
</dbReference>
<keyword evidence="2" id="KW-0560">Oxidoreductase</keyword>
<comment type="similarity">
    <text evidence="1">Belongs to the short-chain dehydrogenases/reductases (SDR) family.</text>
</comment>
<sequence>MSTGTKDTKDTKRKKRVIVIGATGHIGQAAMTDLDDHDILMASRSGGSDPKHLQVDITCSESLASLFASVVETYGSFDAVISAVGHCEYADFESMTDSQWATTIQSKLVGQMNVVREGLKYIDDRGSFTLISGILNIKPMPLGIADATTSGAIDTFVKCVAHELPRGIRINAVNPTVIESAWADYRDMMPGYQPVADTLVGKAFRRCVDSFITGQVIFVDA</sequence>
<organism evidence="3 4">
    <name type="scientific">Pandoraea vervacti</name>
    <dbReference type="NCBI Taxonomy" id="656178"/>
    <lineage>
        <taxon>Bacteria</taxon>
        <taxon>Pseudomonadati</taxon>
        <taxon>Pseudomonadota</taxon>
        <taxon>Betaproteobacteria</taxon>
        <taxon>Burkholderiales</taxon>
        <taxon>Burkholderiaceae</taxon>
        <taxon>Pandoraea</taxon>
    </lineage>
</organism>
<dbReference type="EMBL" id="CP010897">
    <property type="protein sequence ID" value="AJP59619.2"/>
    <property type="molecule type" value="Genomic_DNA"/>
</dbReference>
<dbReference type="CDD" id="cd11731">
    <property type="entry name" value="Lin1944_like_SDR_c"/>
    <property type="match status" value="1"/>
</dbReference>
<evidence type="ECO:0000313" key="3">
    <source>
        <dbReference type="EMBL" id="AJP59619.2"/>
    </source>
</evidence>
<dbReference type="PANTHER" id="PTHR43477:SF1">
    <property type="entry name" value="DIHYDROANTICAPSIN 7-DEHYDROGENASE"/>
    <property type="match status" value="1"/>
</dbReference>
<evidence type="ECO:0000256" key="2">
    <source>
        <dbReference type="ARBA" id="ARBA00023002"/>
    </source>
</evidence>
<dbReference type="InterPro" id="IPR051122">
    <property type="entry name" value="SDR_DHRS6-like"/>
</dbReference>
<dbReference type="PRINTS" id="PR00081">
    <property type="entry name" value="GDHRDH"/>
</dbReference>
<dbReference type="NCBIfam" id="NF005754">
    <property type="entry name" value="PRK07578.1"/>
    <property type="match status" value="1"/>
</dbReference>
<dbReference type="Pfam" id="PF13561">
    <property type="entry name" value="adh_short_C2"/>
    <property type="match status" value="1"/>
</dbReference>
<reference evidence="4" key="1">
    <citation type="submission" date="2015-02" db="EMBL/GenBank/DDBJ databases">
        <title>Complete Genome Sequencing of Pandoraea vervacti NS15 sp. nov.</title>
        <authorList>
            <person name="Chan K.-G."/>
        </authorList>
    </citation>
    <scope>NUCLEOTIDE SEQUENCE [LARGE SCALE GENOMIC DNA]</scope>
    <source>
        <strain evidence="4">NS15</strain>
    </source>
</reference>
<accession>A0ABN4FWE7</accession>
<evidence type="ECO:0000313" key="4">
    <source>
        <dbReference type="Proteomes" id="UP000035085"/>
    </source>
</evidence>
<dbReference type="InterPro" id="IPR036291">
    <property type="entry name" value="NAD(P)-bd_dom_sf"/>
</dbReference>